<dbReference type="AlphaFoldDB" id="X1FQW4"/>
<name>X1FQW4_9ZZZZ</name>
<evidence type="ECO:0000313" key="1">
    <source>
        <dbReference type="EMBL" id="GAH34925.1"/>
    </source>
</evidence>
<sequence length="62" mass="6776">MSVYINGVEQMPALKKVDNPLPPPGPEWEGILVTCNEQKTDVSLCVLNSVGGYEWIKIGEST</sequence>
<gene>
    <name evidence="1" type="ORF">S03H2_20170</name>
</gene>
<dbReference type="EMBL" id="BARU01010603">
    <property type="protein sequence ID" value="GAH34925.1"/>
    <property type="molecule type" value="Genomic_DNA"/>
</dbReference>
<reference evidence="1" key="1">
    <citation type="journal article" date="2014" name="Front. Microbiol.">
        <title>High frequency of phylogenetically diverse reductive dehalogenase-homologous genes in deep subseafloor sedimentary metagenomes.</title>
        <authorList>
            <person name="Kawai M."/>
            <person name="Futagami T."/>
            <person name="Toyoda A."/>
            <person name="Takaki Y."/>
            <person name="Nishi S."/>
            <person name="Hori S."/>
            <person name="Arai W."/>
            <person name="Tsubouchi T."/>
            <person name="Morono Y."/>
            <person name="Uchiyama I."/>
            <person name="Ito T."/>
            <person name="Fujiyama A."/>
            <person name="Inagaki F."/>
            <person name="Takami H."/>
        </authorList>
    </citation>
    <scope>NUCLEOTIDE SEQUENCE</scope>
    <source>
        <strain evidence="1">Expedition CK06-06</strain>
    </source>
</reference>
<proteinExistence type="predicted"/>
<comment type="caution">
    <text evidence="1">The sequence shown here is derived from an EMBL/GenBank/DDBJ whole genome shotgun (WGS) entry which is preliminary data.</text>
</comment>
<protein>
    <submittedName>
        <fullName evidence="1">Uncharacterized protein</fullName>
    </submittedName>
</protein>
<organism evidence="1">
    <name type="scientific">marine sediment metagenome</name>
    <dbReference type="NCBI Taxonomy" id="412755"/>
    <lineage>
        <taxon>unclassified sequences</taxon>
        <taxon>metagenomes</taxon>
        <taxon>ecological metagenomes</taxon>
    </lineage>
</organism>
<accession>X1FQW4</accession>